<proteinExistence type="inferred from homology"/>
<accession>A0A1L3MG72</accession>
<sequence length="472" mass="49579">MKRTLALTSAVATITLTATSATAAPTAGAAPPSSVAASRAEQVHAAMTRDQRIGQLFMVATPADSVSPGLRSVIGQQHVGNVILMGRSTAGADHIRSVTTGVQRLTEPTAATAGVPAFVSADQEGGNVQVLRGPGYSTMPTALTQGRWTTTTLRSQARSWGLQLSRSGVNTNLAPVLDTVPTADKSTNEPIGRWDREYGALTTTVTTKGGAVRSGMSSAGVATTVKHFRGLGRVRGNTDTTSGVTDTVTTSTSGVLRPFADAVDAGTPFVMMSSAYYSRIDASQPALFSPTVIGTILRQRMGFDGIVMTDDVGNAKQLAAWTPGQRATKFIAAGGDMVLTASTDSLPAMVSAVRSKAASDPAFRAKVDAAALRVLRAKDQAGMLGTRLTPTGTFTPYLVGRLQGWLGKPVTRTWDSATIRSLQWRIGATTTGRWDAASMRALQDYLGISRDGATRWNSRTVAQVQRYLNTQL</sequence>
<dbReference type="InterPro" id="IPR001764">
    <property type="entry name" value="Glyco_hydro_3_N"/>
</dbReference>
<dbReference type="PANTHER" id="PTHR30480:SF13">
    <property type="entry name" value="BETA-HEXOSAMINIDASE"/>
    <property type="match status" value="1"/>
</dbReference>
<dbReference type="InterPro" id="IPR017853">
    <property type="entry name" value="GH"/>
</dbReference>
<evidence type="ECO:0000313" key="8">
    <source>
        <dbReference type="EMBL" id="APH01206.1"/>
    </source>
</evidence>
<dbReference type="GO" id="GO:0009254">
    <property type="term" value="P:peptidoglycan turnover"/>
    <property type="evidence" value="ECO:0007669"/>
    <property type="project" value="TreeGrafter"/>
</dbReference>
<dbReference type="InterPro" id="IPR036962">
    <property type="entry name" value="Glyco_hydro_3_N_sf"/>
</dbReference>
<dbReference type="PANTHER" id="PTHR30480">
    <property type="entry name" value="BETA-HEXOSAMINIDASE-RELATED"/>
    <property type="match status" value="1"/>
</dbReference>
<keyword evidence="9" id="KW-1185">Reference proteome</keyword>
<evidence type="ECO:0000256" key="2">
    <source>
        <dbReference type="ARBA" id="ARBA00005336"/>
    </source>
</evidence>
<dbReference type="EC" id="3.2.1.52" evidence="3"/>
<dbReference type="Proteomes" id="UP000182938">
    <property type="component" value="Chromosome"/>
</dbReference>
<evidence type="ECO:0000256" key="6">
    <source>
        <dbReference type="SAM" id="SignalP"/>
    </source>
</evidence>
<keyword evidence="6" id="KW-0732">Signal</keyword>
<organism evidence="8 9">
    <name type="scientific">Janibacter indicus</name>
    <dbReference type="NCBI Taxonomy" id="857417"/>
    <lineage>
        <taxon>Bacteria</taxon>
        <taxon>Bacillati</taxon>
        <taxon>Actinomycetota</taxon>
        <taxon>Actinomycetes</taxon>
        <taxon>Micrococcales</taxon>
        <taxon>Intrasporangiaceae</taxon>
        <taxon>Janibacter</taxon>
    </lineage>
</organism>
<comment type="catalytic activity">
    <reaction evidence="1">
        <text>Hydrolysis of terminal non-reducing N-acetyl-D-hexosamine residues in N-acetyl-beta-D-hexosaminides.</text>
        <dbReference type="EC" id="3.2.1.52"/>
    </reaction>
</comment>
<dbReference type="GO" id="GO:0005975">
    <property type="term" value="P:carbohydrate metabolic process"/>
    <property type="evidence" value="ECO:0007669"/>
    <property type="project" value="InterPro"/>
</dbReference>
<evidence type="ECO:0000313" key="9">
    <source>
        <dbReference type="Proteomes" id="UP000182938"/>
    </source>
</evidence>
<dbReference type="PROSITE" id="PS00775">
    <property type="entry name" value="GLYCOSYL_HYDROL_F3"/>
    <property type="match status" value="1"/>
</dbReference>
<dbReference type="RefSeq" id="WP_072624364.1">
    <property type="nucleotide sequence ID" value="NZ_CP013290.1"/>
</dbReference>
<evidence type="ECO:0000256" key="1">
    <source>
        <dbReference type="ARBA" id="ARBA00001231"/>
    </source>
</evidence>
<evidence type="ECO:0000256" key="3">
    <source>
        <dbReference type="ARBA" id="ARBA00012663"/>
    </source>
</evidence>
<dbReference type="SUPFAM" id="SSF51445">
    <property type="entry name" value="(Trans)glycosidases"/>
    <property type="match status" value="1"/>
</dbReference>
<feature type="domain" description="Glycoside hydrolase family 3 N-terminal" evidence="7">
    <location>
        <begin position="50"/>
        <end position="376"/>
    </location>
</feature>
<dbReference type="EMBL" id="CP013290">
    <property type="protein sequence ID" value="APH01206.1"/>
    <property type="molecule type" value="Genomic_DNA"/>
</dbReference>
<evidence type="ECO:0000259" key="7">
    <source>
        <dbReference type="Pfam" id="PF00933"/>
    </source>
</evidence>
<keyword evidence="5" id="KW-0326">Glycosidase</keyword>
<dbReference type="GO" id="GO:0004563">
    <property type="term" value="F:beta-N-acetylhexosaminidase activity"/>
    <property type="evidence" value="ECO:0007669"/>
    <property type="project" value="UniProtKB-EC"/>
</dbReference>
<dbReference type="InterPro" id="IPR050226">
    <property type="entry name" value="NagZ_Beta-hexosaminidase"/>
</dbReference>
<dbReference type="KEGG" id="jte:ASJ30_06325"/>
<gene>
    <name evidence="8" type="ORF">ASJ30_06325</name>
</gene>
<evidence type="ECO:0000256" key="4">
    <source>
        <dbReference type="ARBA" id="ARBA00022801"/>
    </source>
</evidence>
<feature type="chain" id="PRO_5038814111" description="beta-N-acetylhexosaminidase" evidence="6">
    <location>
        <begin position="24"/>
        <end position="472"/>
    </location>
</feature>
<evidence type="ECO:0000256" key="5">
    <source>
        <dbReference type="ARBA" id="ARBA00023295"/>
    </source>
</evidence>
<dbReference type="InterPro" id="IPR019800">
    <property type="entry name" value="Glyco_hydro_3_AS"/>
</dbReference>
<protein>
    <recommendedName>
        <fullName evidence="3">beta-N-acetylhexosaminidase</fullName>
        <ecNumber evidence="3">3.2.1.52</ecNumber>
    </recommendedName>
</protein>
<dbReference type="Pfam" id="PF00933">
    <property type="entry name" value="Glyco_hydro_3"/>
    <property type="match status" value="1"/>
</dbReference>
<feature type="signal peptide" evidence="6">
    <location>
        <begin position="1"/>
        <end position="23"/>
    </location>
</feature>
<reference evidence="8 9" key="1">
    <citation type="submission" date="2015-11" db="EMBL/GenBank/DDBJ databases">
        <authorList>
            <person name="Zhang Y."/>
            <person name="Guo Z."/>
        </authorList>
    </citation>
    <scope>NUCLEOTIDE SEQUENCE [LARGE SCALE GENOMIC DNA]</scope>
    <source>
        <strain evidence="8 9">YFY001</strain>
    </source>
</reference>
<keyword evidence="4" id="KW-0378">Hydrolase</keyword>
<dbReference type="Gene3D" id="3.20.20.300">
    <property type="entry name" value="Glycoside hydrolase, family 3, N-terminal domain"/>
    <property type="match status" value="1"/>
</dbReference>
<name>A0A1L3MG72_9MICO</name>
<comment type="similarity">
    <text evidence="2">Belongs to the glycosyl hydrolase 3 family.</text>
</comment>
<dbReference type="AlphaFoldDB" id="A0A1L3MG72"/>